<keyword evidence="1" id="KW-1133">Transmembrane helix</keyword>
<accession>A0A183EKF2</accession>
<sequence length="69" mass="7775">LIAQGSEDKRERKYASDILPLRSQGNFLLCSIVFGNTMCNIIVTLLISDLCESIENYYANVCQLTTTNR</sequence>
<dbReference type="AlphaFoldDB" id="A0A183EKF2"/>
<name>A0A183EKF2_9BILA</name>
<reference evidence="3" key="1">
    <citation type="submission" date="2016-06" db="UniProtKB">
        <authorList>
            <consortium name="WormBaseParasite"/>
        </authorList>
    </citation>
    <scope>IDENTIFICATION</scope>
</reference>
<dbReference type="Pfam" id="PF01595">
    <property type="entry name" value="CNNM"/>
    <property type="match status" value="1"/>
</dbReference>
<evidence type="ECO:0000259" key="2">
    <source>
        <dbReference type="Pfam" id="PF01595"/>
    </source>
</evidence>
<organism evidence="3">
    <name type="scientific">Gongylonema pulchrum</name>
    <dbReference type="NCBI Taxonomy" id="637853"/>
    <lineage>
        <taxon>Eukaryota</taxon>
        <taxon>Metazoa</taxon>
        <taxon>Ecdysozoa</taxon>
        <taxon>Nematoda</taxon>
        <taxon>Chromadorea</taxon>
        <taxon>Rhabditida</taxon>
        <taxon>Spirurina</taxon>
        <taxon>Spiruromorpha</taxon>
        <taxon>Spiruroidea</taxon>
        <taxon>Gongylonematidae</taxon>
        <taxon>Gongylonema</taxon>
    </lineage>
</organism>
<keyword evidence="1" id="KW-0472">Membrane</keyword>
<keyword evidence="1" id="KW-0812">Transmembrane</keyword>
<protein>
    <submittedName>
        <fullName evidence="3">CNNM transmembrane domain-containing protein</fullName>
    </submittedName>
</protein>
<dbReference type="WBParaSite" id="GPUH_0002147001-mRNA-1">
    <property type="protein sequence ID" value="GPUH_0002147001-mRNA-1"/>
    <property type="gene ID" value="GPUH_0002147001"/>
</dbReference>
<evidence type="ECO:0000313" key="3">
    <source>
        <dbReference type="WBParaSite" id="GPUH_0002147001-mRNA-1"/>
    </source>
</evidence>
<proteinExistence type="predicted"/>
<evidence type="ECO:0000256" key="1">
    <source>
        <dbReference type="SAM" id="Phobius"/>
    </source>
</evidence>
<dbReference type="InterPro" id="IPR002550">
    <property type="entry name" value="CNNM"/>
</dbReference>
<feature type="domain" description="CNNM transmembrane" evidence="2">
    <location>
        <begin position="8"/>
        <end position="55"/>
    </location>
</feature>
<feature type="transmembrane region" description="Helical" evidence="1">
    <location>
        <begin position="26"/>
        <end position="47"/>
    </location>
</feature>